<dbReference type="Proteomes" id="UP000814140">
    <property type="component" value="Unassembled WGS sequence"/>
</dbReference>
<accession>A0ACB8SM97</accession>
<comment type="caution">
    <text evidence="1">The sequence shown here is derived from an EMBL/GenBank/DDBJ whole genome shotgun (WGS) entry which is preliminary data.</text>
</comment>
<reference evidence="1" key="1">
    <citation type="submission" date="2021-03" db="EMBL/GenBank/DDBJ databases">
        <authorList>
            <consortium name="DOE Joint Genome Institute"/>
            <person name="Ahrendt S."/>
            <person name="Looney B.P."/>
            <person name="Miyauchi S."/>
            <person name="Morin E."/>
            <person name="Drula E."/>
            <person name="Courty P.E."/>
            <person name="Chicoki N."/>
            <person name="Fauchery L."/>
            <person name="Kohler A."/>
            <person name="Kuo A."/>
            <person name="Labutti K."/>
            <person name="Pangilinan J."/>
            <person name="Lipzen A."/>
            <person name="Riley R."/>
            <person name="Andreopoulos W."/>
            <person name="He G."/>
            <person name="Johnson J."/>
            <person name="Barry K.W."/>
            <person name="Grigoriev I.V."/>
            <person name="Nagy L."/>
            <person name="Hibbett D."/>
            <person name="Henrissat B."/>
            <person name="Matheny P.B."/>
            <person name="Labbe J."/>
            <person name="Martin F."/>
        </authorList>
    </citation>
    <scope>NUCLEOTIDE SEQUENCE</scope>
    <source>
        <strain evidence="1">HHB10654</strain>
    </source>
</reference>
<evidence type="ECO:0000313" key="2">
    <source>
        <dbReference type="Proteomes" id="UP000814140"/>
    </source>
</evidence>
<reference evidence="1" key="2">
    <citation type="journal article" date="2022" name="New Phytol.">
        <title>Evolutionary transition to the ectomycorrhizal habit in the genomes of a hyperdiverse lineage of mushroom-forming fungi.</title>
        <authorList>
            <person name="Looney B."/>
            <person name="Miyauchi S."/>
            <person name="Morin E."/>
            <person name="Drula E."/>
            <person name="Courty P.E."/>
            <person name="Kohler A."/>
            <person name="Kuo A."/>
            <person name="LaButti K."/>
            <person name="Pangilinan J."/>
            <person name="Lipzen A."/>
            <person name="Riley R."/>
            <person name="Andreopoulos W."/>
            <person name="He G."/>
            <person name="Johnson J."/>
            <person name="Nolan M."/>
            <person name="Tritt A."/>
            <person name="Barry K.W."/>
            <person name="Grigoriev I.V."/>
            <person name="Nagy L.G."/>
            <person name="Hibbett D."/>
            <person name="Henrissat B."/>
            <person name="Matheny P.B."/>
            <person name="Labbe J."/>
            <person name="Martin F.M."/>
        </authorList>
    </citation>
    <scope>NUCLEOTIDE SEQUENCE</scope>
    <source>
        <strain evidence="1">HHB10654</strain>
    </source>
</reference>
<organism evidence="1 2">
    <name type="scientific">Artomyces pyxidatus</name>
    <dbReference type="NCBI Taxonomy" id="48021"/>
    <lineage>
        <taxon>Eukaryota</taxon>
        <taxon>Fungi</taxon>
        <taxon>Dikarya</taxon>
        <taxon>Basidiomycota</taxon>
        <taxon>Agaricomycotina</taxon>
        <taxon>Agaricomycetes</taxon>
        <taxon>Russulales</taxon>
        <taxon>Auriscalpiaceae</taxon>
        <taxon>Artomyces</taxon>
    </lineage>
</organism>
<keyword evidence="2" id="KW-1185">Reference proteome</keyword>
<evidence type="ECO:0000313" key="1">
    <source>
        <dbReference type="EMBL" id="KAI0057634.1"/>
    </source>
</evidence>
<name>A0ACB8SM97_9AGAM</name>
<proteinExistence type="predicted"/>
<dbReference type="EMBL" id="MU277244">
    <property type="protein sequence ID" value="KAI0057634.1"/>
    <property type="molecule type" value="Genomic_DNA"/>
</dbReference>
<protein>
    <submittedName>
        <fullName evidence="1">Uncharacterized protein</fullName>
    </submittedName>
</protein>
<gene>
    <name evidence="1" type="ORF">BV25DRAFT_1830884</name>
</gene>
<sequence length="291" mass="33047">MARPTRRVADAGLGTLRKLPVEIIDCIFHELSDDLVSVICFCLAHKFLLAVGQTTIDACHRERTFAGTRIICIGSGDATDDLPEDLLTDEEFKEVTSVILDPDNNEPVKNGLYALSSCTQRYRKLERQEDVPNSFLYRLPEHERISLEALMKPNYSSPHPWALFNLSKHEYVRADAVAELGGYSASDPLRDCHAEVGLGSVLLGRVCWSSDSSISMPYDGNLHRGVWAGDRFKISPLIFKPGEEEQWKDVSEEVVAELIAIWKAEYDDEWEDRIQGRHHWHECGFYCCHYC</sequence>